<dbReference type="Pfam" id="PF01966">
    <property type="entry name" value="HD"/>
    <property type="match status" value="1"/>
</dbReference>
<sequence>MTQSAPLDLNKFEPLLLQFMKQEMQTDAAHDLSHVLRVVKTAKQLTSQESANLAIVLPAAYLHDCVTYPKDHPNRKQSASLAAKKALSFLKSIGYPTQYYDAIAHAIEAHSFSANITPTTLEAQIVQDADRLDALGAIGVARCIQVSTLFNAKLYCDEDMFAKQRALNDKQFTIDHFQTKLFKIVDTMNTSSAHKEALKRKAFMLAYLDQLADEIESRDDTES</sequence>
<dbReference type="Gene3D" id="1.10.3210.50">
    <property type="match status" value="1"/>
</dbReference>
<evidence type="ECO:0000259" key="1">
    <source>
        <dbReference type="PROSITE" id="PS51831"/>
    </source>
</evidence>
<organism evidence="2 3">
    <name type="scientific">Vibrio alfacsensis</name>
    <dbReference type="NCBI Taxonomy" id="1074311"/>
    <lineage>
        <taxon>Bacteria</taxon>
        <taxon>Pseudomonadati</taxon>
        <taxon>Pseudomonadota</taxon>
        <taxon>Gammaproteobacteria</taxon>
        <taxon>Vibrionales</taxon>
        <taxon>Vibrionaceae</taxon>
        <taxon>Vibrio</taxon>
    </lineage>
</organism>
<dbReference type="SUPFAM" id="SSF109604">
    <property type="entry name" value="HD-domain/PDEase-like"/>
    <property type="match status" value="1"/>
</dbReference>
<gene>
    <name evidence="2" type="ORF">D1115_20450</name>
</gene>
<feature type="domain" description="HD" evidence="1">
    <location>
        <begin position="31"/>
        <end position="135"/>
    </location>
</feature>
<dbReference type="PANTHER" id="PTHR33594:SF1">
    <property type="entry name" value="HD_PDEASE DOMAIN-CONTAINING PROTEIN"/>
    <property type="match status" value="1"/>
</dbReference>
<evidence type="ECO:0000313" key="2">
    <source>
        <dbReference type="EMBL" id="AXY03258.1"/>
    </source>
</evidence>
<reference evidence="2 3" key="1">
    <citation type="submission" date="2018-08" db="EMBL/GenBank/DDBJ databases">
        <title>Genomic taxonomy of the Vibrionaceae family.</title>
        <authorList>
            <person name="Gomez-Gil B."/>
            <person name="Tanaka M."/>
            <person name="Sawabe T."/>
            <person name="Enciso-Ibarra K."/>
        </authorList>
    </citation>
    <scope>NUCLEOTIDE SEQUENCE [LARGE SCALE GENOMIC DNA]</scope>
    <source>
        <strain evidence="2 3">CAIM 1831</strain>
    </source>
</reference>
<dbReference type="CDD" id="cd00077">
    <property type="entry name" value="HDc"/>
    <property type="match status" value="1"/>
</dbReference>
<name>A0ABN5PJA8_9VIBR</name>
<protein>
    <submittedName>
        <fullName evidence="2">HD domain-containing protein</fullName>
    </submittedName>
</protein>
<dbReference type="InterPro" id="IPR006674">
    <property type="entry name" value="HD_domain"/>
</dbReference>
<dbReference type="RefSeq" id="WP_128813150.1">
    <property type="nucleotide sequence ID" value="NZ_CP032094.1"/>
</dbReference>
<dbReference type="EMBL" id="CP032094">
    <property type="protein sequence ID" value="AXY03258.1"/>
    <property type="molecule type" value="Genomic_DNA"/>
</dbReference>
<dbReference type="PANTHER" id="PTHR33594">
    <property type="entry name" value="SUPERFAMILY HYDROLASE, PUTATIVE (AFU_ORTHOLOGUE AFUA_1G03035)-RELATED"/>
    <property type="match status" value="1"/>
</dbReference>
<dbReference type="SMART" id="SM00471">
    <property type="entry name" value="HDc"/>
    <property type="match status" value="1"/>
</dbReference>
<dbReference type="PROSITE" id="PS51831">
    <property type="entry name" value="HD"/>
    <property type="match status" value="1"/>
</dbReference>
<keyword evidence="3" id="KW-1185">Reference proteome</keyword>
<evidence type="ECO:0000313" key="3">
    <source>
        <dbReference type="Proteomes" id="UP000262832"/>
    </source>
</evidence>
<proteinExistence type="predicted"/>
<dbReference type="Proteomes" id="UP000262832">
    <property type="component" value="Chromosome II"/>
</dbReference>
<dbReference type="InterPro" id="IPR003607">
    <property type="entry name" value="HD/PDEase_dom"/>
</dbReference>
<accession>A0ABN5PJA8</accession>